<accession>A0A220VI79</accession>
<geneLocation type="plasmid" evidence="2 3">
    <name>p1</name>
</geneLocation>
<evidence type="ECO:0000313" key="3">
    <source>
        <dbReference type="Proteomes" id="UP000242175"/>
    </source>
</evidence>
<evidence type="ECO:0000256" key="1">
    <source>
        <dbReference type="SAM" id="Phobius"/>
    </source>
</evidence>
<dbReference type="Proteomes" id="UP000242175">
    <property type="component" value="Plasmid p1"/>
</dbReference>
<keyword evidence="1" id="KW-0812">Transmembrane</keyword>
<name>A0A220VI79_9GAMM</name>
<dbReference type="KEGG" id="pmai:CF386_12615"/>
<dbReference type="AlphaFoldDB" id="A0A220VI79"/>
<keyword evidence="1" id="KW-1133">Transmembrane helix</keyword>
<evidence type="ECO:0000313" key="2">
    <source>
        <dbReference type="EMBL" id="ASK79892.1"/>
    </source>
</evidence>
<keyword evidence="2" id="KW-0614">Plasmid</keyword>
<reference evidence="2 3" key="1">
    <citation type="journal article" date="2016" name="Int. J. Syst. Evol. Microbiol.">
        <title>Paraphotobacterium marinum gen. nov., sp. nov., a member of the family Vibrionaceae, isolated from surface seawater.</title>
        <authorList>
            <person name="Huang Z."/>
            <person name="Dong C."/>
            <person name="Shao Z."/>
        </authorList>
    </citation>
    <scope>NUCLEOTIDE SEQUENCE [LARGE SCALE GENOMIC DNA]</scope>
    <source>
        <strain evidence="2 3">NSCS20N07D</strain>
        <plasmid evidence="2 3">p1</plasmid>
    </source>
</reference>
<dbReference type="RefSeq" id="WP_089074800.1">
    <property type="nucleotide sequence ID" value="NZ_CBCSAM010000017.1"/>
</dbReference>
<keyword evidence="1" id="KW-0472">Membrane</keyword>
<feature type="transmembrane region" description="Helical" evidence="1">
    <location>
        <begin position="15"/>
        <end position="33"/>
    </location>
</feature>
<organism evidence="2 3">
    <name type="scientific">Paraphotobacterium marinum</name>
    <dbReference type="NCBI Taxonomy" id="1755811"/>
    <lineage>
        <taxon>Bacteria</taxon>
        <taxon>Pseudomonadati</taxon>
        <taxon>Pseudomonadota</taxon>
        <taxon>Gammaproteobacteria</taxon>
        <taxon>Vibrionales</taxon>
        <taxon>Vibrionaceae</taxon>
        <taxon>Paraphotobacterium</taxon>
    </lineage>
</organism>
<gene>
    <name evidence="2" type="ORF">CF386_12615</name>
</gene>
<protein>
    <submittedName>
        <fullName evidence="2">Uncharacterized protein</fullName>
    </submittedName>
</protein>
<dbReference type="EMBL" id="CP022357">
    <property type="protein sequence ID" value="ASK79892.1"/>
    <property type="molecule type" value="Genomic_DNA"/>
</dbReference>
<proteinExistence type="predicted"/>
<sequence length="61" mass="7229">MSKSGFLESLPVETIIFMGVFNTSVFFLASRVIDRYFKLNWEAELIGKIWRFFCKSGVWER</sequence>
<keyword evidence="3" id="KW-1185">Reference proteome</keyword>